<sequence>MCSGFRFHQRAHLQRGDPVSGICMWYAEAWIRSRWSWSRGHSCSSLVDFRVSLSRLSSLPVPSAIRPQYSQIRQFYAVGTVNRRWRGELRLLCLHASHCRSN</sequence>
<organism evidence="1 2">
    <name type="scientific">Panicum virgatum</name>
    <name type="common">Blackwell switchgrass</name>
    <dbReference type="NCBI Taxonomy" id="38727"/>
    <lineage>
        <taxon>Eukaryota</taxon>
        <taxon>Viridiplantae</taxon>
        <taxon>Streptophyta</taxon>
        <taxon>Embryophyta</taxon>
        <taxon>Tracheophyta</taxon>
        <taxon>Spermatophyta</taxon>
        <taxon>Magnoliopsida</taxon>
        <taxon>Liliopsida</taxon>
        <taxon>Poales</taxon>
        <taxon>Poaceae</taxon>
        <taxon>PACMAD clade</taxon>
        <taxon>Panicoideae</taxon>
        <taxon>Panicodae</taxon>
        <taxon>Paniceae</taxon>
        <taxon>Panicinae</taxon>
        <taxon>Panicum</taxon>
        <taxon>Panicum sect. Hiantes</taxon>
    </lineage>
</organism>
<protein>
    <submittedName>
        <fullName evidence="1">Uncharacterized protein</fullName>
    </submittedName>
</protein>
<gene>
    <name evidence="1" type="ORF">PVAP13_6KG122906</name>
</gene>
<dbReference type="Proteomes" id="UP000823388">
    <property type="component" value="Chromosome 6K"/>
</dbReference>
<evidence type="ECO:0000313" key="2">
    <source>
        <dbReference type="Proteomes" id="UP000823388"/>
    </source>
</evidence>
<evidence type="ECO:0000313" key="1">
    <source>
        <dbReference type="EMBL" id="KAG2584779.1"/>
    </source>
</evidence>
<comment type="caution">
    <text evidence="1">The sequence shown here is derived from an EMBL/GenBank/DDBJ whole genome shotgun (WGS) entry which is preliminary data.</text>
</comment>
<dbReference type="EMBL" id="CM029047">
    <property type="protein sequence ID" value="KAG2584779.1"/>
    <property type="molecule type" value="Genomic_DNA"/>
</dbReference>
<proteinExistence type="predicted"/>
<reference evidence="1" key="1">
    <citation type="submission" date="2020-05" db="EMBL/GenBank/DDBJ databases">
        <title>WGS assembly of Panicum virgatum.</title>
        <authorList>
            <person name="Lovell J.T."/>
            <person name="Jenkins J."/>
            <person name="Shu S."/>
            <person name="Juenger T.E."/>
            <person name="Schmutz J."/>
        </authorList>
    </citation>
    <scope>NUCLEOTIDE SEQUENCE</scope>
    <source>
        <strain evidence="1">AP13</strain>
    </source>
</reference>
<keyword evidence="2" id="KW-1185">Reference proteome</keyword>
<accession>A0A8T0RJE0</accession>
<dbReference type="AlphaFoldDB" id="A0A8T0RJE0"/>
<name>A0A8T0RJE0_PANVG</name>